<dbReference type="InParanoid" id="C3ZMW8"/>
<dbReference type="AlphaFoldDB" id="C3ZMW8"/>
<feature type="transmembrane region" description="Helical" evidence="1">
    <location>
        <begin position="135"/>
        <end position="159"/>
    </location>
</feature>
<evidence type="ECO:0000256" key="1">
    <source>
        <dbReference type="SAM" id="Phobius"/>
    </source>
</evidence>
<keyword evidence="1" id="KW-0472">Membrane</keyword>
<feature type="transmembrane region" description="Helical" evidence="1">
    <location>
        <begin position="28"/>
        <end position="55"/>
    </location>
</feature>
<name>C3ZMW8_BRAFL</name>
<protein>
    <submittedName>
        <fullName evidence="2">Uncharacterized protein</fullName>
    </submittedName>
</protein>
<evidence type="ECO:0000313" key="2">
    <source>
        <dbReference type="EMBL" id="EEN46108.1"/>
    </source>
</evidence>
<accession>C3ZMW8</accession>
<gene>
    <name evidence="2" type="ORF">BRAFLDRAFT_83375</name>
</gene>
<reference evidence="2" key="1">
    <citation type="journal article" date="2008" name="Nature">
        <title>The amphioxus genome and the evolution of the chordate karyotype.</title>
        <authorList>
            <consortium name="US DOE Joint Genome Institute (JGI-PGF)"/>
            <person name="Putnam N.H."/>
            <person name="Butts T."/>
            <person name="Ferrier D.E.K."/>
            <person name="Furlong R.F."/>
            <person name="Hellsten U."/>
            <person name="Kawashima T."/>
            <person name="Robinson-Rechavi M."/>
            <person name="Shoguchi E."/>
            <person name="Terry A."/>
            <person name="Yu J.-K."/>
            <person name="Benito-Gutierrez E.L."/>
            <person name="Dubchak I."/>
            <person name="Garcia-Fernandez J."/>
            <person name="Gibson-Brown J.J."/>
            <person name="Grigoriev I.V."/>
            <person name="Horton A.C."/>
            <person name="de Jong P.J."/>
            <person name="Jurka J."/>
            <person name="Kapitonov V.V."/>
            <person name="Kohara Y."/>
            <person name="Kuroki Y."/>
            <person name="Lindquist E."/>
            <person name="Lucas S."/>
            <person name="Osoegawa K."/>
            <person name="Pennacchio L.A."/>
            <person name="Salamov A.A."/>
            <person name="Satou Y."/>
            <person name="Sauka-Spengler T."/>
            <person name="Schmutz J."/>
            <person name="Shin-I T."/>
            <person name="Toyoda A."/>
            <person name="Bronner-Fraser M."/>
            <person name="Fujiyama A."/>
            <person name="Holland L.Z."/>
            <person name="Holland P.W.H."/>
            <person name="Satoh N."/>
            <person name="Rokhsar D.S."/>
        </authorList>
    </citation>
    <scope>NUCLEOTIDE SEQUENCE [LARGE SCALE GENOMIC DNA]</scope>
    <source>
        <strain evidence="2">S238N-H82</strain>
        <tissue evidence="2">Testes</tissue>
    </source>
</reference>
<sequence>MSFYQSTRAILMDNGEEEDKQHQREMRLITVLVSILSCISMVIGLVVLALGLVILSEEAGVISYLSGCNMTFGVAMFLAGLFEIVCACTRRATGCMIFMFDMFAVLSIIAAIVDIDTMRRWLQYPDGSQLPLPVAIEYTCLLLAAIGWVIKAVCTWVLWMKSPFSAAWMPALL</sequence>
<keyword evidence="1" id="KW-0812">Transmembrane</keyword>
<organism>
    <name type="scientific">Branchiostoma floridae</name>
    <name type="common">Florida lancelet</name>
    <name type="synonym">Amphioxus</name>
    <dbReference type="NCBI Taxonomy" id="7739"/>
    <lineage>
        <taxon>Eukaryota</taxon>
        <taxon>Metazoa</taxon>
        <taxon>Chordata</taxon>
        <taxon>Cephalochordata</taxon>
        <taxon>Leptocardii</taxon>
        <taxon>Amphioxiformes</taxon>
        <taxon>Branchiostomatidae</taxon>
        <taxon>Branchiostoma</taxon>
    </lineage>
</organism>
<feature type="transmembrane region" description="Helical" evidence="1">
    <location>
        <begin position="94"/>
        <end position="115"/>
    </location>
</feature>
<feature type="transmembrane region" description="Helical" evidence="1">
    <location>
        <begin position="61"/>
        <end position="82"/>
    </location>
</feature>
<keyword evidence="1" id="KW-1133">Transmembrane helix</keyword>
<dbReference type="EMBL" id="GG666648">
    <property type="protein sequence ID" value="EEN46108.1"/>
    <property type="molecule type" value="Genomic_DNA"/>
</dbReference>
<proteinExistence type="predicted"/>